<name>A0ABU9D5C9_9PROT</name>
<gene>
    <name evidence="8" type="ORF">WOB96_03155</name>
</gene>
<dbReference type="PANTHER" id="PTHR10465:SF0">
    <property type="entry name" value="SARCALUMENIN"/>
    <property type="match status" value="1"/>
</dbReference>
<keyword evidence="4" id="KW-0342">GTP-binding</keyword>
<dbReference type="Pfam" id="PF00350">
    <property type="entry name" value="Dynamin_N"/>
    <property type="match status" value="1"/>
</dbReference>
<evidence type="ECO:0000259" key="7">
    <source>
        <dbReference type="Pfam" id="PF00350"/>
    </source>
</evidence>
<reference evidence="8 9" key="1">
    <citation type="submission" date="2024-04" db="EMBL/GenBank/DDBJ databases">
        <authorList>
            <person name="Abashina T."/>
            <person name="Shaikin A."/>
        </authorList>
    </citation>
    <scope>NUCLEOTIDE SEQUENCE [LARGE SCALE GENOMIC DNA]</scope>
    <source>
        <strain evidence="8 9">AAFK</strain>
    </source>
</reference>
<keyword evidence="3" id="KW-0378">Hydrolase</keyword>
<keyword evidence="5" id="KW-0472">Membrane</keyword>
<evidence type="ECO:0000313" key="9">
    <source>
        <dbReference type="Proteomes" id="UP001446205"/>
    </source>
</evidence>
<accession>A0ABU9D5C9</accession>
<dbReference type="RefSeq" id="WP_341369822.1">
    <property type="nucleotide sequence ID" value="NZ_JBBPCO010000002.1"/>
</dbReference>
<evidence type="ECO:0000256" key="6">
    <source>
        <dbReference type="SAM" id="Coils"/>
    </source>
</evidence>
<comment type="subcellular location">
    <subcellularLocation>
        <location evidence="1">Membrane</location>
    </subcellularLocation>
</comment>
<feature type="coiled-coil region" evidence="6">
    <location>
        <begin position="298"/>
        <end position="332"/>
    </location>
</feature>
<evidence type="ECO:0000256" key="4">
    <source>
        <dbReference type="ARBA" id="ARBA00023134"/>
    </source>
</evidence>
<dbReference type="PANTHER" id="PTHR10465">
    <property type="entry name" value="TRANSMEMBRANE GTPASE FZO1"/>
    <property type="match status" value="1"/>
</dbReference>
<keyword evidence="2" id="KW-0547">Nucleotide-binding</keyword>
<dbReference type="InterPro" id="IPR027417">
    <property type="entry name" value="P-loop_NTPase"/>
</dbReference>
<dbReference type="Gene3D" id="3.40.50.300">
    <property type="entry name" value="P-loop containing nucleotide triphosphate hydrolases"/>
    <property type="match status" value="1"/>
</dbReference>
<evidence type="ECO:0000256" key="1">
    <source>
        <dbReference type="ARBA" id="ARBA00004370"/>
    </source>
</evidence>
<dbReference type="InterPro" id="IPR045063">
    <property type="entry name" value="Dynamin_N"/>
</dbReference>
<evidence type="ECO:0000313" key="8">
    <source>
        <dbReference type="EMBL" id="MEK8088757.1"/>
    </source>
</evidence>
<keyword evidence="9" id="KW-1185">Reference proteome</keyword>
<dbReference type="Proteomes" id="UP001446205">
    <property type="component" value="Unassembled WGS sequence"/>
</dbReference>
<organism evidence="8 9">
    <name type="scientific">Thermithiobacillus plumbiphilus</name>
    <dbReference type="NCBI Taxonomy" id="1729899"/>
    <lineage>
        <taxon>Bacteria</taxon>
        <taxon>Pseudomonadati</taxon>
        <taxon>Pseudomonadota</taxon>
        <taxon>Acidithiobacillia</taxon>
        <taxon>Acidithiobacillales</taxon>
        <taxon>Thermithiobacillaceae</taxon>
        <taxon>Thermithiobacillus</taxon>
    </lineage>
</organism>
<dbReference type="EMBL" id="JBBPCO010000002">
    <property type="protein sequence ID" value="MEK8088757.1"/>
    <property type="molecule type" value="Genomic_DNA"/>
</dbReference>
<evidence type="ECO:0000256" key="2">
    <source>
        <dbReference type="ARBA" id="ARBA00022741"/>
    </source>
</evidence>
<feature type="domain" description="Dynamin N-terminal" evidence="7">
    <location>
        <begin position="41"/>
        <end position="198"/>
    </location>
</feature>
<evidence type="ECO:0000256" key="5">
    <source>
        <dbReference type="ARBA" id="ARBA00023136"/>
    </source>
</evidence>
<sequence length="579" mass="64989">MATLSSAWQELDLLLTEFPAEWRKEKQDILEQAMREGRLRIAVLGRFKAGKSTLINALIGQELLPADALPATAVVCEIEAGEPEGYLSEQAGQVTAIDRRQFQHYATGKFQGQGDLTVLRATLPGIPLPARVCLADTPGVDALNEDHAKVAYGYLPQVDAALYVLRATQGGLSQGDLEYLQRGTLSSTRQHMLFVLTHIDQVPESQLSKIQDAVQTHLQEIDISNPVILPIDSHNTRSAQNVQEQDPQLGALWQALKTHHLDQADALRQRRAWRTWHDILLESQHQLEIQRQGLGFDDAELRREIENFHEAQRQLRDQRHILERHVHQLQQKLLEDLGIQVRERLQLVANHAATEVRNRAQGQKKSSAQQLAAEIRNDLAEQMSQLVEDWLRPELERVQKEIQGEVKRMTLELPSLQQVRIEVAGNGWRDHLLDIVSQVLVFGVLDLLLPGGAVAALIARVLGQKVFGKTAEAITNVLARVINATSVEMLGKQISSSITDKDVEILQQFRNQLEPLLAEMAKQSLGQVDAQINDTRASLEKARESQQAGERNVASEQRRLEQLIGQLSRLDAVHKPAWQ</sequence>
<dbReference type="SUPFAM" id="SSF52540">
    <property type="entry name" value="P-loop containing nucleoside triphosphate hydrolases"/>
    <property type="match status" value="1"/>
</dbReference>
<evidence type="ECO:0000256" key="3">
    <source>
        <dbReference type="ARBA" id="ARBA00022801"/>
    </source>
</evidence>
<proteinExistence type="predicted"/>
<dbReference type="InterPro" id="IPR027094">
    <property type="entry name" value="Mitofusin_fam"/>
</dbReference>
<keyword evidence="6" id="KW-0175">Coiled coil</keyword>
<comment type="caution">
    <text evidence="8">The sequence shown here is derived from an EMBL/GenBank/DDBJ whole genome shotgun (WGS) entry which is preliminary data.</text>
</comment>
<protein>
    <submittedName>
        <fullName evidence="8">Dynamin family protein</fullName>
    </submittedName>
</protein>